<feature type="chain" id="PRO_5038515663" description="DUF998 domain-containing protein" evidence="2">
    <location>
        <begin position="18"/>
        <end position="161"/>
    </location>
</feature>
<organism evidence="3 4">
    <name type="scientific">Nocardia vermiculata</name>
    <dbReference type="NCBI Taxonomy" id="257274"/>
    <lineage>
        <taxon>Bacteria</taxon>
        <taxon>Bacillati</taxon>
        <taxon>Actinomycetota</taxon>
        <taxon>Actinomycetes</taxon>
        <taxon>Mycobacteriales</taxon>
        <taxon>Nocardiaceae</taxon>
        <taxon>Nocardia</taxon>
    </lineage>
</organism>
<evidence type="ECO:0000256" key="2">
    <source>
        <dbReference type="SAM" id="SignalP"/>
    </source>
</evidence>
<feature type="transmembrane region" description="Helical" evidence="1">
    <location>
        <begin position="61"/>
        <end position="79"/>
    </location>
</feature>
<reference evidence="3 4" key="1">
    <citation type="submission" date="2020-04" db="EMBL/GenBank/DDBJ databases">
        <title>MicrobeNet Type strains.</title>
        <authorList>
            <person name="Nicholson A.C."/>
        </authorList>
    </citation>
    <scope>NUCLEOTIDE SEQUENCE [LARGE SCALE GENOMIC DNA]</scope>
    <source>
        <strain evidence="3 4">JCM 12354</strain>
    </source>
</reference>
<keyword evidence="1" id="KW-1133">Transmembrane helix</keyword>
<keyword evidence="2" id="KW-0732">Signal</keyword>
<evidence type="ECO:0008006" key="5">
    <source>
        <dbReference type="Google" id="ProtNLM"/>
    </source>
</evidence>
<keyword evidence="1" id="KW-0472">Membrane</keyword>
<dbReference type="AlphaFoldDB" id="A0A846XYT5"/>
<protein>
    <recommendedName>
        <fullName evidence="5">DUF998 domain-containing protein</fullName>
    </recommendedName>
</protein>
<keyword evidence="1" id="KW-0812">Transmembrane</keyword>
<feature type="transmembrane region" description="Helical" evidence="1">
    <location>
        <begin position="123"/>
        <end position="141"/>
    </location>
</feature>
<comment type="caution">
    <text evidence="3">The sequence shown here is derived from an EMBL/GenBank/DDBJ whole genome shotgun (WGS) entry which is preliminary data.</text>
</comment>
<evidence type="ECO:0000313" key="4">
    <source>
        <dbReference type="Proteomes" id="UP000565711"/>
    </source>
</evidence>
<dbReference type="EMBL" id="JAAXOP010000006">
    <property type="protein sequence ID" value="NKY51052.1"/>
    <property type="molecule type" value="Genomic_DNA"/>
</dbReference>
<evidence type="ECO:0000256" key="1">
    <source>
        <dbReference type="SAM" id="Phobius"/>
    </source>
</evidence>
<name>A0A846XYT5_9NOCA</name>
<proteinExistence type="predicted"/>
<sequence length="161" mass="17486">MRTAVHLVLFACGAVMAAGAFGPFLGSVQARHIRLTEIRDGFATGIPLEAVQNNVLQLRESYTVVLLIVALVVMLAGLFGSHTLGWIGVLAALAALGLGAWRFEERFGDRLQHDYNHLLTGTWGLYLYGAGIIVAIICLLVPEERPRRRRTSAPPPKKQAA</sequence>
<evidence type="ECO:0000313" key="3">
    <source>
        <dbReference type="EMBL" id="NKY51052.1"/>
    </source>
</evidence>
<gene>
    <name evidence="3" type="ORF">HGA08_12595</name>
</gene>
<feature type="signal peptide" evidence="2">
    <location>
        <begin position="1"/>
        <end position="17"/>
    </location>
</feature>
<feature type="transmembrane region" description="Helical" evidence="1">
    <location>
        <begin position="84"/>
        <end position="103"/>
    </location>
</feature>
<dbReference type="RefSeq" id="WP_067881534.1">
    <property type="nucleotide sequence ID" value="NZ_JAAXOP010000006.1"/>
</dbReference>
<keyword evidence="4" id="KW-1185">Reference proteome</keyword>
<accession>A0A846XYT5</accession>
<dbReference type="Proteomes" id="UP000565711">
    <property type="component" value="Unassembled WGS sequence"/>
</dbReference>